<feature type="compositionally biased region" description="Gly residues" evidence="1">
    <location>
        <begin position="238"/>
        <end position="262"/>
    </location>
</feature>
<sequence>MSTTHGDDAIDVDIPDAPPAPFPRAETAHMNDDTTGPGAADDDDPITASYPVFLNPALPLGRRLLVLQQPNRTDENGGARAPPSELRLKAVSGMVEVDMPLDYNEAYDRDKGLRWGRTLQTSMAAKNGGSHGLAGGFGFGAVQQRGSGASAAGRRRNEVDAEDLIDWNEAIRQDKVLRTQTLGGQYPEADEVQYMVGVFQGNDLHLTPVSSLVHLRPQLHHLDAATQQERQAAAKEAGAGGAGGTGSGGAGGTSGPGAGGPGPRAIHMSIKTTADGETVTTETIADRLRSVQGEPWRKMRYTDENEEAAWEVYNESLFLNAKHNNNTTATETTSGKKKAAEDLPPPQESLEGAVSTFASKWGSDQLLEAVSGIKKPEPVVMVPPPAKVAEAKAAEAKAKLDAKEKQTAEVQTAAAAAAEETRRPKRVPRGGGGLGTAKRTTRAK</sequence>
<keyword evidence="2" id="KW-0240">DNA-directed RNA polymerase</keyword>
<name>A0A2N6NZG0_BEABA</name>
<feature type="region of interest" description="Disordered" evidence="1">
    <location>
        <begin position="1"/>
        <end position="47"/>
    </location>
</feature>
<dbReference type="Proteomes" id="UP000235728">
    <property type="component" value="Unassembled WGS sequence"/>
</dbReference>
<feature type="compositionally biased region" description="Low complexity" evidence="1">
    <location>
        <begin position="408"/>
        <end position="418"/>
    </location>
</feature>
<proteinExistence type="predicted"/>
<feature type="region of interest" description="Disordered" evidence="1">
    <location>
        <begin position="227"/>
        <end position="266"/>
    </location>
</feature>
<comment type="caution">
    <text evidence="2">The sequence shown here is derived from an EMBL/GenBank/DDBJ whole genome shotgun (WGS) entry which is preliminary data.</text>
</comment>
<dbReference type="AlphaFoldDB" id="A0A2N6NZG0"/>
<evidence type="ECO:0000313" key="2">
    <source>
        <dbReference type="EMBL" id="PMB72676.1"/>
    </source>
</evidence>
<reference evidence="2 3" key="1">
    <citation type="journal article" date="2016" name="Appl. Microbiol. Biotechnol.">
        <title>Characterization of T-DNA insertion mutants with decreased virulence in the entomopathogenic fungus Beauveria bassiana JEF-007.</title>
        <authorList>
            <person name="Kim S."/>
            <person name="Lee S.J."/>
            <person name="Nai Y.S."/>
            <person name="Yu J.S."/>
            <person name="Lee M.R."/>
            <person name="Yang Y.T."/>
            <person name="Kim J.S."/>
        </authorList>
    </citation>
    <scope>NUCLEOTIDE SEQUENCE [LARGE SCALE GENOMIC DNA]</scope>
    <source>
        <strain evidence="2 3">JEF-007</strain>
    </source>
</reference>
<evidence type="ECO:0000313" key="3">
    <source>
        <dbReference type="Proteomes" id="UP000235728"/>
    </source>
</evidence>
<feature type="compositionally biased region" description="Polar residues" evidence="1">
    <location>
        <begin position="324"/>
        <end position="333"/>
    </location>
</feature>
<dbReference type="PANTHER" id="PTHR12069">
    <property type="entry name" value="DNA-DIRECTED RNA POLYMERASES III 80 KDA POLYPEPTIDE RNA POLYMERASE III SUBUNIT 5"/>
    <property type="match status" value="1"/>
</dbReference>
<feature type="region of interest" description="Disordered" evidence="1">
    <location>
        <begin position="324"/>
        <end position="349"/>
    </location>
</feature>
<dbReference type="InterPro" id="IPR006886">
    <property type="entry name" value="RNA_pol_III_Rpc5"/>
</dbReference>
<dbReference type="GO" id="GO:0005666">
    <property type="term" value="C:RNA polymerase III complex"/>
    <property type="evidence" value="ECO:0007669"/>
    <property type="project" value="TreeGrafter"/>
</dbReference>
<evidence type="ECO:0000256" key="1">
    <source>
        <dbReference type="SAM" id="MobiDB-lite"/>
    </source>
</evidence>
<dbReference type="OMA" id="QHPNRTD"/>
<protein>
    <submittedName>
        <fullName evidence="2">DNA-directed RNA polymerase III subunit rpc5</fullName>
    </submittedName>
</protein>
<dbReference type="EMBL" id="MRVG01000001">
    <property type="protein sequence ID" value="PMB72676.1"/>
    <property type="molecule type" value="Genomic_DNA"/>
</dbReference>
<keyword evidence="2" id="KW-0804">Transcription</keyword>
<dbReference type="PANTHER" id="PTHR12069:SF0">
    <property type="entry name" value="DNA-DIRECTED RNA POLYMERASE III SUBUNIT RPC5"/>
    <property type="match status" value="1"/>
</dbReference>
<accession>A0A2N6NZG0</accession>
<feature type="compositionally biased region" description="Low complexity" evidence="1">
    <location>
        <begin position="227"/>
        <end position="237"/>
    </location>
</feature>
<gene>
    <name evidence="2" type="primary">rpc37</name>
    <name evidence="2" type="ORF">BM221_000093</name>
</gene>
<organism evidence="2 3">
    <name type="scientific">Beauveria bassiana</name>
    <name type="common">White muscardine disease fungus</name>
    <name type="synonym">Tritirachium shiotae</name>
    <dbReference type="NCBI Taxonomy" id="176275"/>
    <lineage>
        <taxon>Eukaryota</taxon>
        <taxon>Fungi</taxon>
        <taxon>Dikarya</taxon>
        <taxon>Ascomycota</taxon>
        <taxon>Pezizomycotina</taxon>
        <taxon>Sordariomycetes</taxon>
        <taxon>Hypocreomycetidae</taxon>
        <taxon>Hypocreales</taxon>
        <taxon>Cordycipitaceae</taxon>
        <taxon>Beauveria</taxon>
    </lineage>
</organism>
<feature type="region of interest" description="Disordered" evidence="1">
    <location>
        <begin position="404"/>
        <end position="444"/>
    </location>
</feature>
<dbReference type="Pfam" id="PF04801">
    <property type="entry name" value="RPC5"/>
    <property type="match status" value="1"/>
</dbReference>
<dbReference type="GO" id="GO:0042797">
    <property type="term" value="P:tRNA transcription by RNA polymerase III"/>
    <property type="evidence" value="ECO:0007669"/>
    <property type="project" value="TreeGrafter"/>
</dbReference>